<dbReference type="Proteomes" id="UP000507245">
    <property type="component" value="Unassembled WGS sequence"/>
</dbReference>
<accession>A0A6J5TIG0</accession>
<dbReference type="Proteomes" id="UP000507222">
    <property type="component" value="Unassembled WGS sequence"/>
</dbReference>
<evidence type="ECO:0000313" key="3">
    <source>
        <dbReference type="EMBL" id="CAB4280611.1"/>
    </source>
</evidence>
<evidence type="ECO:0000313" key="9">
    <source>
        <dbReference type="Proteomes" id="UP000507245"/>
    </source>
</evidence>
<dbReference type="AlphaFoldDB" id="A0A6J5TIG0"/>
<evidence type="ECO:0000313" key="5">
    <source>
        <dbReference type="EMBL" id="CAB4293888.1"/>
    </source>
</evidence>
<name>A0A6J5TIG0_PRUAR</name>
<keyword evidence="9" id="KW-1185">Reference proteome</keyword>
<evidence type="ECO:0000313" key="6">
    <source>
        <dbReference type="EMBL" id="CAB4311015.1"/>
    </source>
</evidence>
<organism evidence="2 8">
    <name type="scientific">Prunus armeniaca</name>
    <name type="common">Apricot</name>
    <name type="synonym">Armeniaca vulgaris</name>
    <dbReference type="NCBI Taxonomy" id="36596"/>
    <lineage>
        <taxon>Eukaryota</taxon>
        <taxon>Viridiplantae</taxon>
        <taxon>Streptophyta</taxon>
        <taxon>Embryophyta</taxon>
        <taxon>Tracheophyta</taxon>
        <taxon>Spermatophyta</taxon>
        <taxon>Magnoliopsida</taxon>
        <taxon>eudicotyledons</taxon>
        <taxon>Gunneridae</taxon>
        <taxon>Pentapetalae</taxon>
        <taxon>rosids</taxon>
        <taxon>fabids</taxon>
        <taxon>Rosales</taxon>
        <taxon>Rosaceae</taxon>
        <taxon>Amygdaloideae</taxon>
        <taxon>Amygdaleae</taxon>
        <taxon>Prunus</taxon>
    </lineage>
</organism>
<evidence type="ECO:0000313" key="2">
    <source>
        <dbReference type="EMBL" id="CAB4263379.1"/>
    </source>
</evidence>
<evidence type="ECO:0000256" key="1">
    <source>
        <dbReference type="SAM" id="MobiDB-lite"/>
    </source>
</evidence>
<dbReference type="EMBL" id="CAEKKB010000008">
    <property type="protein sequence ID" value="CAB4320336.1"/>
    <property type="molecule type" value="Genomic_DNA"/>
</dbReference>
<evidence type="ECO:0000313" key="7">
    <source>
        <dbReference type="EMBL" id="CAB4320336.1"/>
    </source>
</evidence>
<reference evidence="2 8" key="2">
    <citation type="submission" date="2020-05" db="EMBL/GenBank/DDBJ databases">
        <authorList>
            <person name="Campoy J."/>
            <person name="Schneeberger K."/>
            <person name="Spophaly S."/>
        </authorList>
    </citation>
    <scope>NUCLEOTIDE SEQUENCE [LARGE SCALE GENOMIC DNA]</scope>
    <source>
        <strain evidence="2">PruArmRojPasFocal</strain>
    </source>
</reference>
<protein>
    <submittedName>
        <fullName evidence="2">Uncharacterized protein</fullName>
    </submittedName>
</protein>
<dbReference type="EMBL" id="CAEKKB010000005">
    <property type="protein sequence ID" value="CAB4311015.1"/>
    <property type="molecule type" value="Genomic_DNA"/>
</dbReference>
<feature type="region of interest" description="Disordered" evidence="1">
    <location>
        <begin position="17"/>
        <end position="61"/>
    </location>
</feature>
<dbReference type="EMBL" id="CAEKDK010000005">
    <property type="protein sequence ID" value="CAB4280611.1"/>
    <property type="molecule type" value="Genomic_DNA"/>
</dbReference>
<proteinExistence type="predicted"/>
<dbReference type="EMBL" id="CAEKDK010000001">
    <property type="protein sequence ID" value="CAB4263379.1"/>
    <property type="molecule type" value="Genomic_DNA"/>
</dbReference>
<gene>
    <name evidence="3" type="ORF">CURHAP_LOCUS33506</name>
    <name evidence="2" type="ORF">CURHAP_LOCUS3527</name>
    <name evidence="4" type="ORF">CURHAP_LOCUS49743</name>
    <name evidence="6" type="ORF">ORAREDHAP_LOCUS33036</name>
    <name evidence="5" type="ORF">ORAREDHAP_LOCUS3308</name>
    <name evidence="7" type="ORF">ORAREDHAP_LOCUS49062</name>
</gene>
<dbReference type="EMBL" id="CAEKDK010000008">
    <property type="protein sequence ID" value="CAB4289972.1"/>
    <property type="molecule type" value="Genomic_DNA"/>
</dbReference>
<evidence type="ECO:0000313" key="8">
    <source>
        <dbReference type="Proteomes" id="UP000507222"/>
    </source>
</evidence>
<evidence type="ECO:0000313" key="4">
    <source>
        <dbReference type="EMBL" id="CAB4289972.1"/>
    </source>
</evidence>
<reference evidence="9" key="1">
    <citation type="journal article" date="2020" name="Genome Biol.">
        <title>Gamete binning: chromosome-level and haplotype-resolved genome assembly enabled by high-throughput single-cell sequencing of gamete genomes.</title>
        <authorList>
            <person name="Campoy J.A."/>
            <person name="Sun H."/>
            <person name="Goel M."/>
            <person name="Jiao W.-B."/>
            <person name="Folz-Donahue K."/>
            <person name="Wang N."/>
            <person name="Rubio M."/>
            <person name="Liu C."/>
            <person name="Kukat C."/>
            <person name="Ruiz D."/>
            <person name="Huettel B."/>
            <person name="Schneeberger K."/>
        </authorList>
    </citation>
    <scope>NUCLEOTIDE SEQUENCE [LARGE SCALE GENOMIC DNA]</scope>
    <source>
        <strain evidence="9">cv. Rojo Pasion</strain>
    </source>
</reference>
<sequence length="128" mass="14290">MPQKVLTAERESLRASGIGPATLRLVSQKRPRASKAKDNLAQKSSRKHPREDIELAAPNGMRPCGRKTTLIQYILSFLGNTAYNSGTMVPKVKYESHSVRYSSRYLQGSPERVRLVHLVPAQAFQSRA</sequence>
<dbReference type="EMBL" id="CAEKKB010000001">
    <property type="protein sequence ID" value="CAB4293888.1"/>
    <property type="molecule type" value="Genomic_DNA"/>
</dbReference>